<dbReference type="PANTHER" id="PTHR46524:SF7">
    <property type="entry name" value="CW-TYPE ZINC FINGER"/>
    <property type="match status" value="1"/>
</dbReference>
<name>A0A5J5BV70_9ASTE</name>
<evidence type="ECO:0000256" key="1">
    <source>
        <dbReference type="SAM" id="MobiDB-lite"/>
    </source>
</evidence>
<proteinExistence type="predicted"/>
<organism evidence="2 3">
    <name type="scientific">Nyssa sinensis</name>
    <dbReference type="NCBI Taxonomy" id="561372"/>
    <lineage>
        <taxon>Eukaryota</taxon>
        <taxon>Viridiplantae</taxon>
        <taxon>Streptophyta</taxon>
        <taxon>Embryophyta</taxon>
        <taxon>Tracheophyta</taxon>
        <taxon>Spermatophyta</taxon>
        <taxon>Magnoliopsida</taxon>
        <taxon>eudicotyledons</taxon>
        <taxon>Gunneridae</taxon>
        <taxon>Pentapetalae</taxon>
        <taxon>asterids</taxon>
        <taxon>Cornales</taxon>
        <taxon>Nyssaceae</taxon>
        <taxon>Nyssa</taxon>
    </lineage>
</organism>
<dbReference type="PANTHER" id="PTHR46524">
    <property type="entry name" value="CW-TYPE ZINC FINGER"/>
    <property type="match status" value="1"/>
</dbReference>
<gene>
    <name evidence="2" type="ORF">F0562_020882</name>
</gene>
<dbReference type="EMBL" id="CM018033">
    <property type="protein sequence ID" value="KAA8545667.1"/>
    <property type="molecule type" value="Genomic_DNA"/>
</dbReference>
<dbReference type="AlphaFoldDB" id="A0A5J5BV70"/>
<dbReference type="OrthoDB" id="757982at2759"/>
<dbReference type="InterPro" id="IPR055300">
    <property type="entry name" value="CWZF3/5/7"/>
</dbReference>
<dbReference type="Proteomes" id="UP000325577">
    <property type="component" value="Linkage Group LG10"/>
</dbReference>
<evidence type="ECO:0000313" key="3">
    <source>
        <dbReference type="Proteomes" id="UP000325577"/>
    </source>
</evidence>
<feature type="region of interest" description="Disordered" evidence="1">
    <location>
        <begin position="1"/>
        <end position="20"/>
    </location>
</feature>
<evidence type="ECO:0000313" key="2">
    <source>
        <dbReference type="EMBL" id="KAA8545667.1"/>
    </source>
</evidence>
<sequence length="443" mass="49639">MESSELEDGEVCFSEDDDDQDLSYNIDERIEEVLGHFRKDFEGLVCAESLGPKYGGHGSFLPVDDQYFPISLEPKPPQKVEGCAVLGEKNTDTHDQKHSMGKEKENISASTFKKLQTTTCSRKRKVGGDFAVEAAFSYDIDARIEKGLGHFRKDFEGLVFAESLGSRFGGYGSFFPVDQWDSPISCKGKTPQKKVGSVRCWPIQKGFSVLVNDCASARGSREVFGEKNVDKSMAKEKENVSCSLKKQQTTACCKKRKVVGDVMVEVAFSYNIDERIEKVLGHFRKDFEGLVSAKNLGSKFGKYCSFLPVVWHSSISCKPKSPDKVEGCAVLGEKSIDTDDQKSIGKEEEEEENVSVSTLKKKLQTTCRCRKRKVDDVVVEAAFSYNIDERIAKVLEHLRKDFEGLVSAESLGPKFGRFYLWENRKIAWSSAGVETVRKRRSFA</sequence>
<reference evidence="2 3" key="1">
    <citation type="submission" date="2019-09" db="EMBL/GenBank/DDBJ databases">
        <title>A chromosome-level genome assembly of the Chinese tupelo Nyssa sinensis.</title>
        <authorList>
            <person name="Yang X."/>
            <person name="Kang M."/>
            <person name="Yang Y."/>
            <person name="Xiong H."/>
            <person name="Wang M."/>
            <person name="Zhang Z."/>
            <person name="Wang Z."/>
            <person name="Wu H."/>
            <person name="Ma T."/>
            <person name="Liu J."/>
            <person name="Xi Z."/>
        </authorList>
    </citation>
    <scope>NUCLEOTIDE SEQUENCE [LARGE SCALE GENOMIC DNA]</scope>
    <source>
        <strain evidence="2">J267</strain>
        <tissue evidence="2">Leaf</tissue>
    </source>
</reference>
<protein>
    <submittedName>
        <fullName evidence="2">Uncharacterized protein</fullName>
    </submittedName>
</protein>
<accession>A0A5J5BV70</accession>
<keyword evidence="3" id="KW-1185">Reference proteome</keyword>